<accession>A0A077M4X9</accession>
<reference evidence="5 6" key="1">
    <citation type="journal article" date="2013" name="ISME J.">
        <title>A metabolic model for members of the genus Tetrasphaera involved in enhanced biological phosphorus removal.</title>
        <authorList>
            <person name="Kristiansen R."/>
            <person name="Nguyen H.T.T."/>
            <person name="Saunders A.M."/>
            <person name="Nielsen J.L."/>
            <person name="Wimmer R."/>
            <person name="Le V.Q."/>
            <person name="McIlroy S.J."/>
            <person name="Petrovski S."/>
            <person name="Seviour R.J."/>
            <person name="Calteau A."/>
            <person name="Nielsen K.L."/>
            <person name="Nielsen P.H."/>
        </authorList>
    </citation>
    <scope>NUCLEOTIDE SEQUENCE [LARGE SCALE GENOMIC DNA]</scope>
    <source>
        <strain evidence="5 6">T1-X7</strain>
    </source>
</reference>
<dbReference type="InterPro" id="IPR019888">
    <property type="entry name" value="Tscrpt_reg_AsnC-like"/>
</dbReference>
<sequence>MTAEHHSSLAHIRDVAATPPATYTPDALDMEILKVLVEDARTSQRQIATTLKVSAPTVGERMAKMERQGVITGYSAQVNWAALGYGQIVFLSIEAATGYDVAKIMDALWDLAEVEDVTLVTGDLDLLVRLRVRDYSHLRTILMNQVWQIPGTQKTATLLSVAEMPPKDFASHLLATISAEESG</sequence>
<dbReference type="GO" id="GO:0043565">
    <property type="term" value="F:sequence-specific DNA binding"/>
    <property type="evidence" value="ECO:0007669"/>
    <property type="project" value="InterPro"/>
</dbReference>
<dbReference type="InterPro" id="IPR019887">
    <property type="entry name" value="Tscrpt_reg_AsnC/Lrp_C"/>
</dbReference>
<dbReference type="SMART" id="SM00344">
    <property type="entry name" value="HTH_ASNC"/>
    <property type="match status" value="1"/>
</dbReference>
<comment type="caution">
    <text evidence="5">The sequence shown here is derived from an EMBL/GenBank/DDBJ whole genome shotgun (WGS) entry which is preliminary data.</text>
</comment>
<dbReference type="PROSITE" id="PS50956">
    <property type="entry name" value="HTH_ASNC_2"/>
    <property type="match status" value="1"/>
</dbReference>
<dbReference type="SUPFAM" id="SSF54909">
    <property type="entry name" value="Dimeric alpha+beta barrel"/>
    <property type="match status" value="1"/>
</dbReference>
<evidence type="ECO:0000256" key="3">
    <source>
        <dbReference type="ARBA" id="ARBA00023163"/>
    </source>
</evidence>
<dbReference type="STRING" id="1194083.BN12_4030030"/>
<organism evidence="5 6">
    <name type="scientific">Nostocoides japonicum T1-X7</name>
    <dbReference type="NCBI Taxonomy" id="1194083"/>
    <lineage>
        <taxon>Bacteria</taxon>
        <taxon>Bacillati</taxon>
        <taxon>Actinomycetota</taxon>
        <taxon>Actinomycetes</taxon>
        <taxon>Micrococcales</taxon>
        <taxon>Intrasporangiaceae</taxon>
        <taxon>Nostocoides</taxon>
    </lineage>
</organism>
<dbReference type="PANTHER" id="PTHR30154">
    <property type="entry name" value="LEUCINE-RESPONSIVE REGULATORY PROTEIN"/>
    <property type="match status" value="1"/>
</dbReference>
<evidence type="ECO:0000256" key="1">
    <source>
        <dbReference type="ARBA" id="ARBA00023015"/>
    </source>
</evidence>
<dbReference type="AlphaFoldDB" id="A0A077M4X9"/>
<dbReference type="InterPro" id="IPR011008">
    <property type="entry name" value="Dimeric_a/b-barrel"/>
</dbReference>
<keyword evidence="2" id="KW-0238">DNA-binding</keyword>
<evidence type="ECO:0000313" key="5">
    <source>
        <dbReference type="EMBL" id="CCH79155.1"/>
    </source>
</evidence>
<feature type="domain" description="HTH asnC-type" evidence="4">
    <location>
        <begin position="25"/>
        <end position="86"/>
    </location>
</feature>
<dbReference type="Pfam" id="PF13412">
    <property type="entry name" value="HTH_24"/>
    <property type="match status" value="1"/>
</dbReference>
<dbReference type="Proteomes" id="UP000035721">
    <property type="component" value="Unassembled WGS sequence"/>
</dbReference>
<evidence type="ECO:0000259" key="4">
    <source>
        <dbReference type="PROSITE" id="PS50956"/>
    </source>
</evidence>
<gene>
    <name evidence="5" type="ORF">BN12_4030030</name>
</gene>
<name>A0A077M4X9_9MICO</name>
<dbReference type="SUPFAM" id="SSF46785">
    <property type="entry name" value="Winged helix' DNA-binding domain"/>
    <property type="match status" value="1"/>
</dbReference>
<dbReference type="InterPro" id="IPR000485">
    <property type="entry name" value="AsnC-type_HTH_dom"/>
</dbReference>
<evidence type="ECO:0000256" key="2">
    <source>
        <dbReference type="ARBA" id="ARBA00023125"/>
    </source>
</evidence>
<dbReference type="RefSeq" id="WP_048555715.1">
    <property type="nucleotide sequence ID" value="NZ_HF570958.1"/>
</dbReference>
<dbReference type="PRINTS" id="PR00033">
    <property type="entry name" value="HTHASNC"/>
</dbReference>
<dbReference type="Gene3D" id="1.10.10.10">
    <property type="entry name" value="Winged helix-like DNA-binding domain superfamily/Winged helix DNA-binding domain"/>
    <property type="match status" value="1"/>
</dbReference>
<dbReference type="InterPro" id="IPR036390">
    <property type="entry name" value="WH_DNA-bd_sf"/>
</dbReference>
<dbReference type="PANTHER" id="PTHR30154:SF34">
    <property type="entry name" value="TRANSCRIPTIONAL REGULATOR AZLB"/>
    <property type="match status" value="1"/>
</dbReference>
<dbReference type="Gene3D" id="3.30.70.920">
    <property type="match status" value="1"/>
</dbReference>
<proteinExistence type="predicted"/>
<dbReference type="GO" id="GO:0043200">
    <property type="term" value="P:response to amino acid"/>
    <property type="evidence" value="ECO:0007669"/>
    <property type="project" value="TreeGrafter"/>
</dbReference>
<evidence type="ECO:0000313" key="6">
    <source>
        <dbReference type="Proteomes" id="UP000035721"/>
    </source>
</evidence>
<dbReference type="EMBL" id="CAJB01000339">
    <property type="protein sequence ID" value="CCH79155.1"/>
    <property type="molecule type" value="Genomic_DNA"/>
</dbReference>
<dbReference type="OrthoDB" id="166264at2"/>
<keyword evidence="6" id="KW-1185">Reference proteome</keyword>
<dbReference type="InterPro" id="IPR036388">
    <property type="entry name" value="WH-like_DNA-bd_sf"/>
</dbReference>
<dbReference type="GO" id="GO:0005829">
    <property type="term" value="C:cytosol"/>
    <property type="evidence" value="ECO:0007669"/>
    <property type="project" value="TreeGrafter"/>
</dbReference>
<keyword evidence="1" id="KW-0805">Transcription regulation</keyword>
<dbReference type="Pfam" id="PF01037">
    <property type="entry name" value="AsnC_trans_reg"/>
    <property type="match status" value="1"/>
</dbReference>
<keyword evidence="3" id="KW-0804">Transcription</keyword>
<protein>
    <recommendedName>
        <fullName evidence="4">HTH asnC-type domain-containing protein</fullName>
    </recommendedName>
</protein>